<comment type="caution">
    <text evidence="1">The sequence shown here is derived from an EMBL/GenBank/DDBJ whole genome shotgun (WGS) entry which is preliminary data.</text>
</comment>
<protein>
    <submittedName>
        <fullName evidence="1">Uncharacterized protein</fullName>
    </submittedName>
</protein>
<dbReference type="EMBL" id="LAZR01041950">
    <property type="protein sequence ID" value="KKL10708.1"/>
    <property type="molecule type" value="Genomic_DNA"/>
</dbReference>
<reference evidence="1" key="1">
    <citation type="journal article" date="2015" name="Nature">
        <title>Complex archaea that bridge the gap between prokaryotes and eukaryotes.</title>
        <authorList>
            <person name="Spang A."/>
            <person name="Saw J.H."/>
            <person name="Jorgensen S.L."/>
            <person name="Zaremba-Niedzwiedzka K."/>
            <person name="Martijn J."/>
            <person name="Lind A.E."/>
            <person name="van Eijk R."/>
            <person name="Schleper C."/>
            <person name="Guy L."/>
            <person name="Ettema T.J."/>
        </authorList>
    </citation>
    <scope>NUCLEOTIDE SEQUENCE</scope>
</reference>
<sequence length="245" mass="24025">SVTTMTGLTTIGTLIAGAVPASLITAGTFGTGAYVFDNTVSGITTLTATAIRVSSDNAGSIGVSGTAFSDLFLASGAVINFSSGDITVTHSANTLTLAGGTFVVGNFESAALTATTGNFSGTTTFNTITYTWPASDGGAGNVLSTNGSGILSWTAGGAGALGGSGTAGTIAKWSAAATFTDSILTETASLITIAGGLDLSANLDLNTNNITAGGTASFTTLTVTNSIIRASDVSALLFLVELQIF</sequence>
<name>A0A0F9DFF3_9ZZZZ</name>
<gene>
    <name evidence="1" type="ORF">LCGC14_2553130</name>
</gene>
<feature type="non-terminal residue" evidence="1">
    <location>
        <position position="1"/>
    </location>
</feature>
<proteinExistence type="predicted"/>
<dbReference type="AlphaFoldDB" id="A0A0F9DFF3"/>
<accession>A0A0F9DFF3</accession>
<organism evidence="1">
    <name type="scientific">marine sediment metagenome</name>
    <dbReference type="NCBI Taxonomy" id="412755"/>
    <lineage>
        <taxon>unclassified sequences</taxon>
        <taxon>metagenomes</taxon>
        <taxon>ecological metagenomes</taxon>
    </lineage>
</organism>
<evidence type="ECO:0000313" key="1">
    <source>
        <dbReference type="EMBL" id="KKL10708.1"/>
    </source>
</evidence>